<feature type="domain" description="Phage integrase central" evidence="7">
    <location>
        <begin position="114"/>
        <end position="173"/>
    </location>
</feature>
<keyword evidence="4" id="KW-0175">Coiled coil</keyword>
<dbReference type="GO" id="GO:0003677">
    <property type="term" value="F:DNA binding"/>
    <property type="evidence" value="ECO:0007669"/>
    <property type="project" value="UniProtKB-KW"/>
</dbReference>
<gene>
    <name evidence="8" type="ORF">METZ01_LOCUS47203</name>
</gene>
<dbReference type="InterPro" id="IPR010998">
    <property type="entry name" value="Integrase_recombinase_N"/>
</dbReference>
<accession>A0A381RTE5</accession>
<proteinExistence type="inferred from homology"/>
<keyword evidence="3" id="KW-0238">DNA-binding</keyword>
<feature type="domain" description="Integrase DNA-binding" evidence="6">
    <location>
        <begin position="6"/>
        <end position="91"/>
    </location>
</feature>
<evidence type="ECO:0000256" key="4">
    <source>
        <dbReference type="SAM" id="Coils"/>
    </source>
</evidence>
<dbReference type="InterPro" id="IPR025166">
    <property type="entry name" value="Integrase_DNA_bind_dom"/>
</dbReference>
<evidence type="ECO:0000256" key="5">
    <source>
        <dbReference type="SAM" id="Phobius"/>
    </source>
</evidence>
<dbReference type="GO" id="GO:0015074">
    <property type="term" value="P:DNA integration"/>
    <property type="evidence" value="ECO:0007669"/>
    <property type="project" value="UniProtKB-KW"/>
</dbReference>
<evidence type="ECO:0000313" key="8">
    <source>
        <dbReference type="EMBL" id="SUZ94349.1"/>
    </source>
</evidence>
<sequence length="230" mass="26378">MAKDKLTESAVKEAKPASRQFKLSDGGGLYLLVHSNGSKYWRFDFRFDGKQKSSSLGVWPEVTLAQARLKRNEAKRKISEGVNPIEEKKEKIAIRLEQVQEQGREEQRKAAESEKVSQEWDKRQSLQWTGKHTKDAVNSLKSHVFLDLGEKHISDISKQDVTAILKNIYKDKKELFKIIWDIYPGYPVVHLGVLFIILFVSMDFLSALATTILYFIITVCVTAGFDLWNE</sequence>
<dbReference type="EMBL" id="UINC01002226">
    <property type="protein sequence ID" value="SUZ94349.1"/>
    <property type="molecule type" value="Genomic_DNA"/>
</dbReference>
<name>A0A381RTE5_9ZZZZ</name>
<evidence type="ECO:0000256" key="3">
    <source>
        <dbReference type="ARBA" id="ARBA00023125"/>
    </source>
</evidence>
<dbReference type="Gene3D" id="3.30.160.390">
    <property type="entry name" value="Integrase, DNA-binding domain"/>
    <property type="match status" value="1"/>
</dbReference>
<dbReference type="AlphaFoldDB" id="A0A381RTE5"/>
<evidence type="ECO:0000259" key="6">
    <source>
        <dbReference type="Pfam" id="PF13356"/>
    </source>
</evidence>
<keyword evidence="2" id="KW-0229">DNA integration</keyword>
<feature type="coiled-coil region" evidence="4">
    <location>
        <begin position="89"/>
        <end position="116"/>
    </location>
</feature>
<reference evidence="8" key="1">
    <citation type="submission" date="2018-05" db="EMBL/GenBank/DDBJ databases">
        <authorList>
            <person name="Lanie J.A."/>
            <person name="Ng W.-L."/>
            <person name="Kazmierczak K.M."/>
            <person name="Andrzejewski T.M."/>
            <person name="Davidsen T.M."/>
            <person name="Wayne K.J."/>
            <person name="Tettelin H."/>
            <person name="Glass J.I."/>
            <person name="Rusch D."/>
            <person name="Podicherti R."/>
            <person name="Tsui H.-C.T."/>
            <person name="Winkler M.E."/>
        </authorList>
    </citation>
    <scope>NUCLEOTIDE SEQUENCE</scope>
</reference>
<dbReference type="Pfam" id="PF13356">
    <property type="entry name" value="Arm-DNA-bind_3"/>
    <property type="match status" value="1"/>
</dbReference>
<keyword evidence="5" id="KW-0472">Membrane</keyword>
<keyword evidence="5" id="KW-1133">Transmembrane helix</keyword>
<organism evidence="8">
    <name type="scientific">marine metagenome</name>
    <dbReference type="NCBI Taxonomy" id="408172"/>
    <lineage>
        <taxon>unclassified sequences</taxon>
        <taxon>metagenomes</taxon>
        <taxon>ecological metagenomes</taxon>
    </lineage>
</organism>
<dbReference type="InterPro" id="IPR053876">
    <property type="entry name" value="Phage_int_M"/>
</dbReference>
<feature type="transmembrane region" description="Helical" evidence="5">
    <location>
        <begin position="206"/>
        <end position="228"/>
    </location>
</feature>
<comment type="similarity">
    <text evidence="1">Belongs to the 'phage' integrase family.</text>
</comment>
<evidence type="ECO:0000259" key="7">
    <source>
        <dbReference type="Pfam" id="PF22022"/>
    </source>
</evidence>
<dbReference type="Pfam" id="PF22022">
    <property type="entry name" value="Phage_int_M"/>
    <property type="match status" value="1"/>
</dbReference>
<protein>
    <submittedName>
        <fullName evidence="8">Uncharacterized protein</fullName>
    </submittedName>
</protein>
<feature type="transmembrane region" description="Helical" evidence="5">
    <location>
        <begin position="178"/>
        <end position="200"/>
    </location>
</feature>
<dbReference type="PANTHER" id="PTHR30629:SF2">
    <property type="entry name" value="PROPHAGE INTEGRASE INTS-RELATED"/>
    <property type="match status" value="1"/>
</dbReference>
<dbReference type="PANTHER" id="PTHR30629">
    <property type="entry name" value="PROPHAGE INTEGRASE"/>
    <property type="match status" value="1"/>
</dbReference>
<dbReference type="InterPro" id="IPR050808">
    <property type="entry name" value="Phage_Integrase"/>
</dbReference>
<dbReference type="Gene3D" id="1.10.150.130">
    <property type="match status" value="1"/>
</dbReference>
<dbReference type="InterPro" id="IPR038488">
    <property type="entry name" value="Integrase_DNA-bd_sf"/>
</dbReference>
<keyword evidence="5" id="KW-0812">Transmembrane</keyword>
<evidence type="ECO:0000256" key="1">
    <source>
        <dbReference type="ARBA" id="ARBA00008857"/>
    </source>
</evidence>
<evidence type="ECO:0000256" key="2">
    <source>
        <dbReference type="ARBA" id="ARBA00022908"/>
    </source>
</evidence>